<gene>
    <name evidence="1" type="ORF">ACH5RR_003330</name>
</gene>
<evidence type="ECO:0000313" key="2">
    <source>
        <dbReference type="Proteomes" id="UP001630127"/>
    </source>
</evidence>
<reference evidence="1 2" key="1">
    <citation type="submission" date="2024-11" db="EMBL/GenBank/DDBJ databases">
        <title>A near-complete genome assembly of Cinchona calisaya.</title>
        <authorList>
            <person name="Lian D.C."/>
            <person name="Zhao X.W."/>
            <person name="Wei L."/>
        </authorList>
    </citation>
    <scope>NUCLEOTIDE SEQUENCE [LARGE SCALE GENOMIC DNA]</scope>
    <source>
        <tissue evidence="1">Nenye</tissue>
    </source>
</reference>
<accession>A0ABD3AUI0</accession>
<dbReference type="EMBL" id="JBJUIK010000002">
    <property type="protein sequence ID" value="KAL3534869.1"/>
    <property type="molecule type" value="Genomic_DNA"/>
</dbReference>
<name>A0ABD3AUI0_9GENT</name>
<comment type="caution">
    <text evidence="1">The sequence shown here is derived from an EMBL/GenBank/DDBJ whole genome shotgun (WGS) entry which is preliminary data.</text>
</comment>
<dbReference type="AlphaFoldDB" id="A0ABD3AUI0"/>
<keyword evidence="2" id="KW-1185">Reference proteome</keyword>
<dbReference type="Proteomes" id="UP001630127">
    <property type="component" value="Unassembled WGS sequence"/>
</dbReference>
<protein>
    <submittedName>
        <fullName evidence="1">Uncharacterized protein</fullName>
    </submittedName>
</protein>
<sequence>MSMHRNFAESRMVSLVREGNISLWYDNWDGTGVSVNGEDGPLKDISLNRAWNGVGWNLDVVLQSFLGYLVSTLLHKSLYFFEGEDRMARTETTNVK</sequence>
<organism evidence="1 2">
    <name type="scientific">Cinchona calisaya</name>
    <dbReference type="NCBI Taxonomy" id="153742"/>
    <lineage>
        <taxon>Eukaryota</taxon>
        <taxon>Viridiplantae</taxon>
        <taxon>Streptophyta</taxon>
        <taxon>Embryophyta</taxon>
        <taxon>Tracheophyta</taxon>
        <taxon>Spermatophyta</taxon>
        <taxon>Magnoliopsida</taxon>
        <taxon>eudicotyledons</taxon>
        <taxon>Gunneridae</taxon>
        <taxon>Pentapetalae</taxon>
        <taxon>asterids</taxon>
        <taxon>lamiids</taxon>
        <taxon>Gentianales</taxon>
        <taxon>Rubiaceae</taxon>
        <taxon>Cinchonoideae</taxon>
        <taxon>Cinchoneae</taxon>
        <taxon>Cinchona</taxon>
    </lineage>
</organism>
<proteinExistence type="predicted"/>
<evidence type="ECO:0000313" key="1">
    <source>
        <dbReference type="EMBL" id="KAL3534869.1"/>
    </source>
</evidence>